<reference evidence="1" key="1">
    <citation type="journal article" date="2013" name="Nature">
        <title>Draft genome of the wheat A-genome progenitor Triticum urartu.</title>
        <authorList>
            <person name="Ling H.Q."/>
            <person name="Zhao S."/>
            <person name="Liu D."/>
            <person name="Wang J."/>
            <person name="Sun H."/>
            <person name="Zhang C."/>
            <person name="Fan H."/>
            <person name="Li D."/>
            <person name="Dong L."/>
            <person name="Tao Y."/>
            <person name="Gao C."/>
            <person name="Wu H."/>
            <person name="Li Y."/>
            <person name="Cui Y."/>
            <person name="Guo X."/>
            <person name="Zheng S."/>
            <person name="Wang B."/>
            <person name="Yu K."/>
            <person name="Liang Q."/>
            <person name="Yang W."/>
            <person name="Lou X."/>
            <person name="Chen J."/>
            <person name="Feng M."/>
            <person name="Jian J."/>
            <person name="Zhang X."/>
            <person name="Luo G."/>
            <person name="Jiang Y."/>
            <person name="Liu J."/>
            <person name="Wang Z."/>
            <person name="Sha Y."/>
            <person name="Zhang B."/>
            <person name="Wu H."/>
            <person name="Tang D."/>
            <person name="Shen Q."/>
            <person name="Xue P."/>
            <person name="Zou S."/>
            <person name="Wang X."/>
            <person name="Liu X."/>
            <person name="Wang F."/>
            <person name="Yang Y."/>
            <person name="An X."/>
            <person name="Dong Z."/>
            <person name="Zhang K."/>
            <person name="Zhang X."/>
            <person name="Luo M.C."/>
            <person name="Dvorak J."/>
            <person name="Tong Y."/>
            <person name="Wang J."/>
            <person name="Yang H."/>
            <person name="Li Z."/>
            <person name="Wang D."/>
            <person name="Zhang A."/>
            <person name="Wang J."/>
        </authorList>
    </citation>
    <scope>NUCLEOTIDE SEQUENCE</scope>
</reference>
<dbReference type="PANTHER" id="PTHR33825:SF5">
    <property type="entry name" value="TRANSMEMBRANE PROTEIN"/>
    <property type="match status" value="1"/>
</dbReference>
<dbReference type="eggNOG" id="ENOG502QUNI">
    <property type="taxonomic scope" value="Eukaryota"/>
</dbReference>
<dbReference type="OMA" id="SADCKRA"/>
<name>M8A6T6_TRIUA</name>
<gene>
    <name evidence="1" type="ORF">TRIUR3_26195</name>
</gene>
<accession>M8A6T6</accession>
<proteinExistence type="predicted"/>
<organism evidence="1">
    <name type="scientific">Triticum urartu</name>
    <name type="common">Red wild einkorn</name>
    <name type="synonym">Crithodium urartu</name>
    <dbReference type="NCBI Taxonomy" id="4572"/>
    <lineage>
        <taxon>Eukaryota</taxon>
        <taxon>Viridiplantae</taxon>
        <taxon>Streptophyta</taxon>
        <taxon>Embryophyta</taxon>
        <taxon>Tracheophyta</taxon>
        <taxon>Spermatophyta</taxon>
        <taxon>Magnoliopsida</taxon>
        <taxon>Liliopsida</taxon>
        <taxon>Poales</taxon>
        <taxon>Poaceae</taxon>
        <taxon>BOP clade</taxon>
        <taxon>Pooideae</taxon>
        <taxon>Triticodae</taxon>
        <taxon>Triticeae</taxon>
        <taxon>Triticinae</taxon>
        <taxon>Triticum</taxon>
    </lineage>
</organism>
<sequence length="322" mass="34230">MLSLPLPRHAEAPNPKLPTTSACLLRPRGRLLLGSSRCRAATKYQSAESPDASSLRLASVAAPSPPASVRPPDGGGLLLLLSVAASADCKRAAESLEKSFDLTREKLPESMASVRLVAKEIGALSVDLSDLRQISQELTKVVRSSLSIVHTADAQLRQLATSAQQGTSQGVANRNKAVGEPLVATTVREVRELIADIQSGFGAASGITSLFMWASKVWSKRPTNNSQSPFLTHLHPSSLYAWSCVDTSLAVGRVHYDHRQRQGCSGAPELVTVRPTSSMQFPTITGQCDGDDAATCVGKGGRRLCSIIFVAKNSTTSTMLQK</sequence>
<evidence type="ECO:0000313" key="1">
    <source>
        <dbReference type="EMBL" id="EMS68152.1"/>
    </source>
</evidence>
<dbReference type="PANTHER" id="PTHR33825">
    <property type="entry name" value="CHITINASE-LIKE PROTEIN"/>
    <property type="match status" value="1"/>
</dbReference>
<dbReference type="STRING" id="4572.M8A6T6"/>
<protein>
    <submittedName>
        <fullName evidence="1">Uncharacterized protein</fullName>
    </submittedName>
</protein>
<dbReference type="EMBL" id="KD010184">
    <property type="protein sequence ID" value="EMS68152.1"/>
    <property type="molecule type" value="Genomic_DNA"/>
</dbReference>
<dbReference type="AlphaFoldDB" id="M8A6T6"/>